<accession>A0A915K8N2</accession>
<dbReference type="Proteomes" id="UP000887565">
    <property type="component" value="Unplaced"/>
</dbReference>
<dbReference type="WBParaSite" id="nRc.2.0.1.t35092-RA">
    <property type="protein sequence ID" value="nRc.2.0.1.t35092-RA"/>
    <property type="gene ID" value="nRc.2.0.1.g35092"/>
</dbReference>
<keyword evidence="1" id="KW-1185">Reference proteome</keyword>
<dbReference type="AlphaFoldDB" id="A0A915K8N2"/>
<evidence type="ECO:0000313" key="2">
    <source>
        <dbReference type="WBParaSite" id="nRc.2.0.1.t35092-RA"/>
    </source>
</evidence>
<organism evidence="1 2">
    <name type="scientific">Romanomermis culicivorax</name>
    <name type="common">Nematode worm</name>
    <dbReference type="NCBI Taxonomy" id="13658"/>
    <lineage>
        <taxon>Eukaryota</taxon>
        <taxon>Metazoa</taxon>
        <taxon>Ecdysozoa</taxon>
        <taxon>Nematoda</taxon>
        <taxon>Enoplea</taxon>
        <taxon>Dorylaimia</taxon>
        <taxon>Mermithida</taxon>
        <taxon>Mermithoidea</taxon>
        <taxon>Mermithidae</taxon>
        <taxon>Romanomermis</taxon>
    </lineage>
</organism>
<proteinExistence type="predicted"/>
<evidence type="ECO:0000313" key="1">
    <source>
        <dbReference type="Proteomes" id="UP000887565"/>
    </source>
</evidence>
<name>A0A915K8N2_ROMCU</name>
<sequence>MALILNGGSIFKPTGLPLPSKVVQKTGDGKMKAPCRLSNHVFEKTVFHKNKRPQVPNISSTITYCPIHYYDPVAAAKTAFSCLTALLPLFSIILEVISPTIADYRRFLGFNRRRSAILRNESAIGGIADCH</sequence>
<protein>
    <submittedName>
        <fullName evidence="2">Uncharacterized protein</fullName>
    </submittedName>
</protein>
<reference evidence="2" key="1">
    <citation type="submission" date="2022-11" db="UniProtKB">
        <authorList>
            <consortium name="WormBaseParasite"/>
        </authorList>
    </citation>
    <scope>IDENTIFICATION</scope>
</reference>